<proteinExistence type="predicted"/>
<sequence>MISVNNAIFLERIIDAMESITLDLMDKEDGELEGDVWSAPIVLGKYGNLNIVLGLTDAELPQPIGGSYAVKQIEHNIGASGKEIKTFDAGTANEVPLSPGKIAMYYSVDYPKLMVGATKTRSYMTQGYIKTYGAGKPKSKRVTFGRVDTMKYSDAIAIARYIQEQFRMGIDPTTSPDYMRFIASIKSNKILKEGVPPWAQK</sequence>
<keyword evidence="2" id="KW-1185">Reference proteome</keyword>
<evidence type="ECO:0000313" key="2">
    <source>
        <dbReference type="Proteomes" id="UP000503037"/>
    </source>
</evidence>
<evidence type="ECO:0000313" key="1">
    <source>
        <dbReference type="EMBL" id="QJI53328.1"/>
    </source>
</evidence>
<organism evidence="1 2">
    <name type="scientific">Alteromonas phage vB_AcoS-R7M</name>
    <dbReference type="NCBI Taxonomy" id="2729541"/>
    <lineage>
        <taxon>Viruses</taxon>
        <taxon>Duplodnaviria</taxon>
        <taxon>Heunggongvirae</taxon>
        <taxon>Uroviricota</taxon>
        <taxon>Caudoviricetes</taxon>
        <taxon>Queuovirinae</taxon>
        <taxon>Amoyvirus</taxon>
        <taxon>Amoyvirus R7M</taxon>
    </lineage>
</organism>
<accession>A0A6M3YP48</accession>
<dbReference type="Proteomes" id="UP000503037">
    <property type="component" value="Segment"/>
</dbReference>
<protein>
    <submittedName>
        <fullName evidence="1">Uncharacterized protein</fullName>
    </submittedName>
</protein>
<gene>
    <name evidence="1" type="ORF">vBAcoSR7M_6</name>
</gene>
<dbReference type="EMBL" id="MT345684">
    <property type="protein sequence ID" value="QJI53328.1"/>
    <property type="molecule type" value="Genomic_DNA"/>
</dbReference>
<name>A0A6M3YP48_9CAUD</name>
<reference evidence="2" key="1">
    <citation type="submission" date="2020-04" db="EMBL/GenBank/DDBJ databases">
        <authorList>
            <person name="Ma R."/>
            <person name="Lai J."/>
            <person name="Yang Y."/>
            <person name="Jiao N."/>
            <person name="Zhang R."/>
        </authorList>
    </citation>
    <scope>NUCLEOTIDE SEQUENCE [LARGE SCALE GENOMIC DNA]</scope>
</reference>